<organism evidence="2 3">
    <name type="scientific">Brassica napus</name>
    <name type="common">Rape</name>
    <dbReference type="NCBI Taxonomy" id="3708"/>
    <lineage>
        <taxon>Eukaryota</taxon>
        <taxon>Viridiplantae</taxon>
        <taxon>Streptophyta</taxon>
        <taxon>Embryophyta</taxon>
        <taxon>Tracheophyta</taxon>
        <taxon>Spermatophyta</taxon>
        <taxon>Magnoliopsida</taxon>
        <taxon>eudicotyledons</taxon>
        <taxon>Gunneridae</taxon>
        <taxon>Pentapetalae</taxon>
        <taxon>rosids</taxon>
        <taxon>malvids</taxon>
        <taxon>Brassicales</taxon>
        <taxon>Brassicaceae</taxon>
        <taxon>Brassiceae</taxon>
        <taxon>Brassica</taxon>
    </lineage>
</organism>
<accession>A0ABQ7X7T1</accession>
<sequence length="78" mass="8895">MRESQPMLIHQVLLRLVAAAARNSCGHYDPRHIRSEISKKTVHITSMKDDGGEQYLRLPTAAVVVVTAKTYHKMLFMF</sequence>
<reference evidence="2 3" key="1">
    <citation type="submission" date="2021-05" db="EMBL/GenBank/DDBJ databases">
        <title>Genome Assembly of Synthetic Allotetraploid Brassica napus Reveals Homoeologous Exchanges between Subgenomes.</title>
        <authorList>
            <person name="Davis J.T."/>
        </authorList>
    </citation>
    <scope>NUCLEOTIDE SEQUENCE [LARGE SCALE GENOMIC DNA]</scope>
    <source>
        <strain evidence="3">cv. Da-Ae</strain>
        <tissue evidence="2">Seedling</tissue>
    </source>
</reference>
<evidence type="ECO:0000313" key="2">
    <source>
        <dbReference type="EMBL" id="KAH0851115.1"/>
    </source>
</evidence>
<keyword evidence="1" id="KW-0732">Signal</keyword>
<dbReference type="Proteomes" id="UP000824890">
    <property type="component" value="Unassembled WGS sequence"/>
</dbReference>
<feature type="signal peptide" evidence="1">
    <location>
        <begin position="1"/>
        <end position="19"/>
    </location>
</feature>
<evidence type="ECO:0000256" key="1">
    <source>
        <dbReference type="SAM" id="SignalP"/>
    </source>
</evidence>
<protein>
    <recommendedName>
        <fullName evidence="4">Secreted protein</fullName>
    </recommendedName>
</protein>
<dbReference type="EMBL" id="JAGKQM010001851">
    <property type="protein sequence ID" value="KAH0851115.1"/>
    <property type="molecule type" value="Genomic_DNA"/>
</dbReference>
<evidence type="ECO:0008006" key="4">
    <source>
        <dbReference type="Google" id="ProtNLM"/>
    </source>
</evidence>
<gene>
    <name evidence="2" type="ORF">HID58_094989</name>
</gene>
<proteinExistence type="predicted"/>
<feature type="chain" id="PRO_5046771135" description="Secreted protein" evidence="1">
    <location>
        <begin position="20"/>
        <end position="78"/>
    </location>
</feature>
<keyword evidence="3" id="KW-1185">Reference proteome</keyword>
<comment type="caution">
    <text evidence="2">The sequence shown here is derived from an EMBL/GenBank/DDBJ whole genome shotgun (WGS) entry which is preliminary data.</text>
</comment>
<evidence type="ECO:0000313" key="3">
    <source>
        <dbReference type="Proteomes" id="UP000824890"/>
    </source>
</evidence>
<name>A0ABQ7X7T1_BRANA</name>